<dbReference type="SUPFAM" id="SSF53098">
    <property type="entry name" value="Ribonuclease H-like"/>
    <property type="match status" value="1"/>
</dbReference>
<dbReference type="GO" id="GO:0016787">
    <property type="term" value="F:hydrolase activity"/>
    <property type="evidence" value="ECO:0007669"/>
    <property type="project" value="UniProtKB-KW"/>
</dbReference>
<dbReference type="InterPro" id="IPR012337">
    <property type="entry name" value="RNaseH-like_sf"/>
</dbReference>
<evidence type="ECO:0000256" key="3">
    <source>
        <dbReference type="ARBA" id="ARBA00022722"/>
    </source>
</evidence>
<protein>
    <submittedName>
        <fullName evidence="9">Uncharacterized protein</fullName>
    </submittedName>
</protein>
<dbReference type="InterPro" id="IPR036397">
    <property type="entry name" value="RNaseH_sf"/>
</dbReference>
<feature type="domain" description="Integrase zinc-binding" evidence="8">
    <location>
        <begin position="191"/>
        <end position="248"/>
    </location>
</feature>
<feature type="non-terminal residue" evidence="9">
    <location>
        <position position="1"/>
    </location>
</feature>
<reference evidence="9" key="1">
    <citation type="submission" date="2021-02" db="EMBL/GenBank/DDBJ databases">
        <authorList>
            <person name="Nowell W R."/>
        </authorList>
    </citation>
    <scope>NUCLEOTIDE SEQUENCE</scope>
</reference>
<evidence type="ECO:0000256" key="4">
    <source>
        <dbReference type="ARBA" id="ARBA00022759"/>
    </source>
</evidence>
<dbReference type="Proteomes" id="UP000676336">
    <property type="component" value="Unassembled WGS sequence"/>
</dbReference>
<evidence type="ECO:0000313" key="9">
    <source>
        <dbReference type="EMBL" id="CAF5193221.1"/>
    </source>
</evidence>
<evidence type="ECO:0000256" key="2">
    <source>
        <dbReference type="ARBA" id="ARBA00022695"/>
    </source>
</evidence>
<dbReference type="EMBL" id="CAJOBI010326993">
    <property type="protein sequence ID" value="CAF5193221.1"/>
    <property type="molecule type" value="Genomic_DNA"/>
</dbReference>
<keyword evidence="6" id="KW-0695">RNA-directed DNA polymerase</keyword>
<sequence>LDKWHNYLSGIKFTWETDHKALTQLNQKAQINKRCERWRLRILEYDFKVKYIPGLTNSMPDYLSRSPVDDAEEDPDEISILISNAAQTNFDNIPDYLHVVTAVETRAMKLRNAKLPNTNNTEQLKSDSLNTSLKENRIIPFTNEQLKEVQQQEDCANKILNNIKKRKNYPIKNDLLMHNPKHPVPYVPQGDLRRIILHIYHDTAANGAHLGRNKTIHKIQQRYFWPSLYKDIINHTKLCIPCAQFNPRRQKTPRILKSIKPPEGVWQLVSMNFHGPITPASQRGNKYIICLTDVLSKFVITKAVRDNTTHTAVRFLKEDVISKFG</sequence>
<organism evidence="9 10">
    <name type="scientific">Rotaria magnacalcarata</name>
    <dbReference type="NCBI Taxonomy" id="392030"/>
    <lineage>
        <taxon>Eukaryota</taxon>
        <taxon>Metazoa</taxon>
        <taxon>Spiralia</taxon>
        <taxon>Gnathifera</taxon>
        <taxon>Rotifera</taxon>
        <taxon>Eurotatoria</taxon>
        <taxon>Bdelloidea</taxon>
        <taxon>Philodinida</taxon>
        <taxon>Philodinidae</taxon>
        <taxon>Rotaria</taxon>
    </lineage>
</organism>
<dbReference type="PANTHER" id="PTHR37984:SF15">
    <property type="entry name" value="INTEGRASE CATALYTIC DOMAIN-CONTAINING PROTEIN"/>
    <property type="match status" value="1"/>
</dbReference>
<dbReference type="Pfam" id="PF17917">
    <property type="entry name" value="RT_RNaseH"/>
    <property type="match status" value="1"/>
</dbReference>
<evidence type="ECO:0000259" key="8">
    <source>
        <dbReference type="Pfam" id="PF17921"/>
    </source>
</evidence>
<accession>A0A8S3I234</accession>
<dbReference type="PANTHER" id="PTHR37984">
    <property type="entry name" value="PROTEIN CBG26694"/>
    <property type="match status" value="1"/>
</dbReference>
<name>A0A8S3I234_9BILA</name>
<keyword evidence="2" id="KW-0548">Nucleotidyltransferase</keyword>
<dbReference type="GO" id="GO:0003964">
    <property type="term" value="F:RNA-directed DNA polymerase activity"/>
    <property type="evidence" value="ECO:0007669"/>
    <property type="project" value="UniProtKB-KW"/>
</dbReference>
<evidence type="ECO:0000313" key="10">
    <source>
        <dbReference type="Proteomes" id="UP000676336"/>
    </source>
</evidence>
<keyword evidence="4" id="KW-0255">Endonuclease</keyword>
<evidence type="ECO:0000256" key="6">
    <source>
        <dbReference type="ARBA" id="ARBA00022918"/>
    </source>
</evidence>
<feature type="non-terminal residue" evidence="9">
    <location>
        <position position="325"/>
    </location>
</feature>
<dbReference type="InterPro" id="IPR043502">
    <property type="entry name" value="DNA/RNA_pol_sf"/>
</dbReference>
<keyword evidence="5" id="KW-0378">Hydrolase</keyword>
<keyword evidence="1" id="KW-0808">Transferase</keyword>
<dbReference type="InterPro" id="IPR041588">
    <property type="entry name" value="Integrase_H2C2"/>
</dbReference>
<dbReference type="GO" id="GO:0004519">
    <property type="term" value="F:endonuclease activity"/>
    <property type="evidence" value="ECO:0007669"/>
    <property type="project" value="UniProtKB-KW"/>
</dbReference>
<dbReference type="AlphaFoldDB" id="A0A8S3I234"/>
<evidence type="ECO:0000256" key="5">
    <source>
        <dbReference type="ARBA" id="ARBA00022801"/>
    </source>
</evidence>
<evidence type="ECO:0000256" key="1">
    <source>
        <dbReference type="ARBA" id="ARBA00022679"/>
    </source>
</evidence>
<keyword evidence="3" id="KW-0540">Nuclease</keyword>
<gene>
    <name evidence="9" type="ORF">SMN809_LOCUS73016</name>
</gene>
<dbReference type="Gene3D" id="3.30.420.10">
    <property type="entry name" value="Ribonuclease H-like superfamily/Ribonuclease H"/>
    <property type="match status" value="1"/>
</dbReference>
<dbReference type="Gene3D" id="1.10.340.70">
    <property type="match status" value="1"/>
</dbReference>
<dbReference type="SUPFAM" id="SSF56672">
    <property type="entry name" value="DNA/RNA polymerases"/>
    <property type="match status" value="1"/>
</dbReference>
<feature type="domain" description="Reverse transcriptase RNase H-like" evidence="7">
    <location>
        <begin position="1"/>
        <end position="45"/>
    </location>
</feature>
<proteinExistence type="predicted"/>
<dbReference type="GO" id="GO:0003676">
    <property type="term" value="F:nucleic acid binding"/>
    <property type="evidence" value="ECO:0007669"/>
    <property type="project" value="InterPro"/>
</dbReference>
<comment type="caution">
    <text evidence="9">The sequence shown here is derived from an EMBL/GenBank/DDBJ whole genome shotgun (WGS) entry which is preliminary data.</text>
</comment>
<evidence type="ECO:0000259" key="7">
    <source>
        <dbReference type="Pfam" id="PF17917"/>
    </source>
</evidence>
<dbReference type="Pfam" id="PF17921">
    <property type="entry name" value="Integrase_H2C2"/>
    <property type="match status" value="1"/>
</dbReference>
<dbReference type="InterPro" id="IPR050951">
    <property type="entry name" value="Retrovirus_Pol_polyprotein"/>
</dbReference>
<dbReference type="InterPro" id="IPR041373">
    <property type="entry name" value="RT_RNaseH"/>
</dbReference>